<dbReference type="InterPro" id="IPR049771">
    <property type="entry name" value="OTU2-like_OTU"/>
</dbReference>
<dbReference type="PANTHER" id="PTHR12419">
    <property type="entry name" value="OTU DOMAIN CONTAINING PROTEIN"/>
    <property type="match status" value="1"/>
</dbReference>
<dbReference type="PANTHER" id="PTHR12419:SF10">
    <property type="entry name" value="DEUBIQUITINASE OTUD6B"/>
    <property type="match status" value="1"/>
</dbReference>
<feature type="compositionally biased region" description="Basic residues" evidence="1">
    <location>
        <begin position="19"/>
        <end position="31"/>
    </location>
</feature>
<feature type="compositionally biased region" description="Low complexity" evidence="1">
    <location>
        <begin position="104"/>
        <end position="120"/>
    </location>
</feature>
<gene>
    <name evidence="3" type="ORF">Egran_05413</name>
</gene>
<dbReference type="InterPro" id="IPR050704">
    <property type="entry name" value="Peptidase_C85-like"/>
</dbReference>
<dbReference type="FunFam" id="3.90.70.80:FF:000020">
    <property type="entry name" value="OTU-like cysteine protease, putative"/>
    <property type="match status" value="1"/>
</dbReference>
<sequence length="344" mass="38442">MEELQARHRNEQRDLQRRITQKKKNATKKTRPGINDECERLQRALDEQQQQQAERAALLGGPFSSPSPGNDREGVLGSDEDDPEPPDGNDGPSTMSGENREMNRPSQSPISSPSRPSSSPDPVPRGKKPNRQKARLARRAAERAAQSAIAAEEAANQVDHRGQERERMQAAFQRLDLQETEINPDGHCLYSAMATQLDQLGVGLRPDPAHIVLAPTTASRVDTVVSPSHDGYRAVRAVTADFIRQHPDDFIPFLEEPLEDYTNKIRCTAEWGGQLELQALARAYGVEIRVVQGDGRIETIAASPEDQGKISERRVWLAYYRHTYGLGEHYNALSPKKECEREKS</sequence>
<accession>A0A232LRQ6</accession>
<dbReference type="AlphaFoldDB" id="A0A232LRQ6"/>
<dbReference type="Proteomes" id="UP000243515">
    <property type="component" value="Unassembled WGS sequence"/>
</dbReference>
<dbReference type="InterPro" id="IPR003323">
    <property type="entry name" value="OTU_dom"/>
</dbReference>
<evidence type="ECO:0000313" key="4">
    <source>
        <dbReference type="Proteomes" id="UP000243515"/>
    </source>
</evidence>
<organism evidence="3 4">
    <name type="scientific">Elaphomyces granulatus</name>
    <dbReference type="NCBI Taxonomy" id="519963"/>
    <lineage>
        <taxon>Eukaryota</taxon>
        <taxon>Fungi</taxon>
        <taxon>Dikarya</taxon>
        <taxon>Ascomycota</taxon>
        <taxon>Pezizomycotina</taxon>
        <taxon>Eurotiomycetes</taxon>
        <taxon>Eurotiomycetidae</taxon>
        <taxon>Eurotiales</taxon>
        <taxon>Elaphomycetaceae</taxon>
        <taxon>Elaphomyces</taxon>
    </lineage>
</organism>
<evidence type="ECO:0000256" key="1">
    <source>
        <dbReference type="SAM" id="MobiDB-lite"/>
    </source>
</evidence>
<dbReference type="EMBL" id="NPHW01005378">
    <property type="protein sequence ID" value="OXV06819.1"/>
    <property type="molecule type" value="Genomic_DNA"/>
</dbReference>
<name>A0A232LRQ6_9EURO</name>
<dbReference type="CDD" id="cd22762">
    <property type="entry name" value="OTU_fungi_OTU2-like"/>
    <property type="match status" value="1"/>
</dbReference>
<feature type="region of interest" description="Disordered" evidence="1">
    <location>
        <begin position="1"/>
        <end position="165"/>
    </location>
</feature>
<feature type="compositionally biased region" description="Basic residues" evidence="1">
    <location>
        <begin position="125"/>
        <end position="138"/>
    </location>
</feature>
<dbReference type="GO" id="GO:0004843">
    <property type="term" value="F:cysteine-type deubiquitinase activity"/>
    <property type="evidence" value="ECO:0007669"/>
    <property type="project" value="TreeGrafter"/>
</dbReference>
<feature type="compositionally biased region" description="Low complexity" evidence="1">
    <location>
        <begin position="143"/>
        <end position="155"/>
    </location>
</feature>
<keyword evidence="4" id="KW-1185">Reference proteome</keyword>
<dbReference type="Gene3D" id="3.90.70.80">
    <property type="match status" value="1"/>
</dbReference>
<protein>
    <recommendedName>
        <fullName evidence="2">OTU domain-containing protein</fullName>
    </recommendedName>
</protein>
<feature type="compositionally biased region" description="Basic and acidic residues" evidence="1">
    <location>
        <begin position="37"/>
        <end position="46"/>
    </location>
</feature>
<reference evidence="3 4" key="1">
    <citation type="journal article" date="2015" name="Environ. Microbiol.">
        <title>Metagenome sequence of Elaphomyces granulatus from sporocarp tissue reveals Ascomycota ectomycorrhizal fingerprints of genome expansion and a Proteobacteria-rich microbiome.</title>
        <authorList>
            <person name="Quandt C.A."/>
            <person name="Kohler A."/>
            <person name="Hesse C.N."/>
            <person name="Sharpton T.J."/>
            <person name="Martin F."/>
            <person name="Spatafora J.W."/>
        </authorList>
    </citation>
    <scope>NUCLEOTIDE SEQUENCE [LARGE SCALE GENOMIC DNA]</scope>
    <source>
        <strain evidence="3 4">OSC145934</strain>
    </source>
</reference>
<dbReference type="Pfam" id="PF02338">
    <property type="entry name" value="OTU"/>
    <property type="match status" value="1"/>
</dbReference>
<dbReference type="SUPFAM" id="SSF54001">
    <property type="entry name" value="Cysteine proteinases"/>
    <property type="match status" value="1"/>
</dbReference>
<dbReference type="GO" id="GO:0016579">
    <property type="term" value="P:protein deubiquitination"/>
    <property type="evidence" value="ECO:0007669"/>
    <property type="project" value="TreeGrafter"/>
</dbReference>
<proteinExistence type="predicted"/>
<feature type="compositionally biased region" description="Basic and acidic residues" evidence="1">
    <location>
        <begin position="1"/>
        <end position="17"/>
    </location>
</feature>
<feature type="domain" description="OTU" evidence="2">
    <location>
        <begin position="177"/>
        <end position="336"/>
    </location>
</feature>
<evidence type="ECO:0000259" key="2">
    <source>
        <dbReference type="PROSITE" id="PS50802"/>
    </source>
</evidence>
<dbReference type="InterPro" id="IPR038765">
    <property type="entry name" value="Papain-like_cys_pep_sf"/>
</dbReference>
<dbReference type="PROSITE" id="PS50802">
    <property type="entry name" value="OTU"/>
    <property type="match status" value="1"/>
</dbReference>
<dbReference type="OrthoDB" id="415023at2759"/>
<evidence type="ECO:0000313" key="3">
    <source>
        <dbReference type="EMBL" id="OXV06819.1"/>
    </source>
</evidence>
<feature type="compositionally biased region" description="Low complexity" evidence="1">
    <location>
        <begin position="47"/>
        <end position="59"/>
    </location>
</feature>
<comment type="caution">
    <text evidence="3">The sequence shown here is derived from an EMBL/GenBank/DDBJ whole genome shotgun (WGS) entry which is preliminary data.</text>
</comment>
<feature type="compositionally biased region" description="Acidic residues" evidence="1">
    <location>
        <begin position="78"/>
        <end position="87"/>
    </location>
</feature>